<evidence type="ECO:0000256" key="2">
    <source>
        <dbReference type="ARBA" id="ARBA00004496"/>
    </source>
</evidence>
<evidence type="ECO:0000313" key="9">
    <source>
        <dbReference type="EMBL" id="CBN79714.1"/>
    </source>
</evidence>
<evidence type="ECO:0000256" key="6">
    <source>
        <dbReference type="ARBA" id="ARBA00023242"/>
    </source>
</evidence>
<dbReference type="Proteomes" id="UP000002630">
    <property type="component" value="Linkage Group LG02"/>
</dbReference>
<organism evidence="9 10">
    <name type="scientific">Ectocarpus siliculosus</name>
    <name type="common">Brown alga</name>
    <name type="synonym">Conferva siliculosa</name>
    <dbReference type="NCBI Taxonomy" id="2880"/>
    <lineage>
        <taxon>Eukaryota</taxon>
        <taxon>Sar</taxon>
        <taxon>Stramenopiles</taxon>
        <taxon>Ochrophyta</taxon>
        <taxon>PX clade</taxon>
        <taxon>Phaeophyceae</taxon>
        <taxon>Ectocarpales</taxon>
        <taxon>Ectocarpaceae</taxon>
        <taxon>Ectocarpus</taxon>
    </lineage>
</organism>
<dbReference type="InterPro" id="IPR000717">
    <property type="entry name" value="PCI_dom"/>
</dbReference>
<dbReference type="SUPFAM" id="SSF46785">
    <property type="entry name" value="Winged helix' DNA-binding domain"/>
    <property type="match status" value="1"/>
</dbReference>
<accession>D8LM81</accession>
<sequence length="488" mass="53420">MTDLDAYISRYGGYTKLRRLDWIAQRCPALAPDCYRAALTLLRQGINTQSYRDISTRAVVLMGPEHAVDTEWAEQVDRRYQQSVDRLEAELNSYKINLIKESIRMGYNELGDLSYRRGDLKQALKCYARTRDYCTTNRHSAEMCLHVIEISADMGNFIHVNNYVLRAEHTPDLDSVVKAKLRAAAGLVHLDQREYAKAARKFVDVAPELGSSFDGVVAPEDIAVYGGLCALATFSREEMRQRVLDNASFKNFLDLVPQVRELTNDFANSRYRSCLKYLADLKGDLQLDLHLHRHLDTLYKMVEDKCLMQYFSPYSSVRLGAMSEAFGIEVPELEKKVAALVISNQISARIDSTNATLHAKHTEQRGISFRKMHEMGELYQRELRLMLVRMSCMEHDFVVRGSRSMTSSSLSTTGVLEEPSSMAGLGLFGAMGGGGGGSGVGGGDEDAGAAAAVAAVAAAEAAAAAEGGGGSGVVVAPAATEAGAGTQE</sequence>
<dbReference type="eggNOG" id="KOG0686">
    <property type="taxonomic scope" value="Eukaryota"/>
</dbReference>
<evidence type="ECO:0000256" key="3">
    <source>
        <dbReference type="ARBA" id="ARBA00008793"/>
    </source>
</evidence>
<name>D8LM81_ECTSI</name>
<dbReference type="GO" id="GO:0008180">
    <property type="term" value="C:COP9 signalosome"/>
    <property type="evidence" value="ECO:0007669"/>
    <property type="project" value="UniProtKB-KW"/>
</dbReference>
<dbReference type="GO" id="GO:0005737">
    <property type="term" value="C:cytoplasm"/>
    <property type="evidence" value="ECO:0007669"/>
    <property type="project" value="UniProtKB-SubCell"/>
</dbReference>
<dbReference type="SMART" id="SM00088">
    <property type="entry name" value="PINT"/>
    <property type="match status" value="1"/>
</dbReference>
<evidence type="ECO:0000259" key="8">
    <source>
        <dbReference type="PROSITE" id="PS50250"/>
    </source>
</evidence>
<dbReference type="InterPro" id="IPR045135">
    <property type="entry name" value="Rpn7_N"/>
</dbReference>
<evidence type="ECO:0000256" key="1">
    <source>
        <dbReference type="ARBA" id="ARBA00004123"/>
    </source>
</evidence>
<dbReference type="EMBL" id="FN649727">
    <property type="protein sequence ID" value="CBN79714.1"/>
    <property type="molecule type" value="Genomic_DNA"/>
</dbReference>
<gene>
    <name evidence="9" type="ORF">Esi_0392_0017</name>
</gene>
<dbReference type="Gene3D" id="1.25.40.570">
    <property type="match status" value="1"/>
</dbReference>
<comment type="similarity">
    <text evidence="3">Belongs to the CSN1 family.</text>
</comment>
<proteinExistence type="inferred from homology"/>
<keyword evidence="4" id="KW-0963">Cytoplasm</keyword>
<keyword evidence="6" id="KW-0539">Nucleus</keyword>
<dbReference type="InParanoid" id="D8LM81"/>
<keyword evidence="10" id="KW-1185">Reference proteome</keyword>
<dbReference type="PANTHER" id="PTHR14145:SF2">
    <property type="entry name" value="COP9 SIGNALOSOME COMPLEX SUBUNIT 1"/>
    <property type="match status" value="1"/>
</dbReference>
<evidence type="ECO:0000256" key="4">
    <source>
        <dbReference type="ARBA" id="ARBA00022490"/>
    </source>
</evidence>
<dbReference type="OrthoDB" id="422427at2759"/>
<feature type="domain" description="PCI" evidence="8">
    <location>
        <begin position="194"/>
        <end position="364"/>
    </location>
</feature>
<dbReference type="AlphaFoldDB" id="D8LM81"/>
<evidence type="ECO:0000256" key="5">
    <source>
        <dbReference type="ARBA" id="ARBA00022790"/>
    </source>
</evidence>
<evidence type="ECO:0000313" key="10">
    <source>
        <dbReference type="Proteomes" id="UP000002630"/>
    </source>
</evidence>
<keyword evidence="7" id="KW-0175">Coiled coil</keyword>
<evidence type="ECO:0000256" key="7">
    <source>
        <dbReference type="SAM" id="Coils"/>
    </source>
</evidence>
<dbReference type="STRING" id="2880.D8LM81"/>
<dbReference type="InterPro" id="IPR036390">
    <property type="entry name" value="WH_DNA-bd_sf"/>
</dbReference>
<dbReference type="Pfam" id="PF10602">
    <property type="entry name" value="RPN7"/>
    <property type="match status" value="1"/>
</dbReference>
<dbReference type="PANTHER" id="PTHR14145">
    <property type="entry name" value="26S PROTESOME SUBUNIT 6"/>
    <property type="match status" value="1"/>
</dbReference>
<keyword evidence="5" id="KW-0736">Signalosome</keyword>
<comment type="subcellular location">
    <subcellularLocation>
        <location evidence="2">Cytoplasm</location>
    </subcellularLocation>
    <subcellularLocation>
        <location evidence="1">Nucleus</location>
    </subcellularLocation>
</comment>
<feature type="coiled-coil region" evidence="7">
    <location>
        <begin position="77"/>
        <end position="104"/>
    </location>
</feature>
<dbReference type="EMBL" id="FN648589">
    <property type="protein sequence ID" value="CBN79714.1"/>
    <property type="molecule type" value="Genomic_DNA"/>
</dbReference>
<dbReference type="Pfam" id="PF01399">
    <property type="entry name" value="PCI"/>
    <property type="match status" value="1"/>
</dbReference>
<dbReference type="InterPro" id="IPR019585">
    <property type="entry name" value="Rpn7/CSN1"/>
</dbReference>
<dbReference type="OMA" id="IYLQNWA"/>
<dbReference type="PROSITE" id="PS50250">
    <property type="entry name" value="PCI"/>
    <property type="match status" value="1"/>
</dbReference>
<protein>
    <recommendedName>
        <fullName evidence="8">PCI domain-containing protein</fullName>
    </recommendedName>
</protein>
<reference evidence="9 10" key="1">
    <citation type="journal article" date="2010" name="Nature">
        <title>The Ectocarpus genome and the independent evolution of multicellularity in brown algae.</title>
        <authorList>
            <person name="Cock J.M."/>
            <person name="Sterck L."/>
            <person name="Rouze P."/>
            <person name="Scornet D."/>
            <person name="Allen A.E."/>
            <person name="Amoutzias G."/>
            <person name="Anthouard V."/>
            <person name="Artiguenave F."/>
            <person name="Aury J.M."/>
            <person name="Badger J.H."/>
            <person name="Beszteri B."/>
            <person name="Billiau K."/>
            <person name="Bonnet E."/>
            <person name="Bothwell J.H."/>
            <person name="Bowler C."/>
            <person name="Boyen C."/>
            <person name="Brownlee C."/>
            <person name="Carrano C.J."/>
            <person name="Charrier B."/>
            <person name="Cho G.Y."/>
            <person name="Coelho S.M."/>
            <person name="Collen J."/>
            <person name="Corre E."/>
            <person name="Da Silva C."/>
            <person name="Delage L."/>
            <person name="Delaroque N."/>
            <person name="Dittami S.M."/>
            <person name="Doulbeau S."/>
            <person name="Elias M."/>
            <person name="Farnham G."/>
            <person name="Gachon C.M."/>
            <person name="Gschloessl B."/>
            <person name="Heesch S."/>
            <person name="Jabbari K."/>
            <person name="Jubin C."/>
            <person name="Kawai H."/>
            <person name="Kimura K."/>
            <person name="Kloareg B."/>
            <person name="Kupper F.C."/>
            <person name="Lang D."/>
            <person name="Le Bail A."/>
            <person name="Leblanc C."/>
            <person name="Lerouge P."/>
            <person name="Lohr M."/>
            <person name="Lopez P.J."/>
            <person name="Martens C."/>
            <person name="Maumus F."/>
            <person name="Michel G."/>
            <person name="Miranda-Saavedra D."/>
            <person name="Morales J."/>
            <person name="Moreau H."/>
            <person name="Motomura T."/>
            <person name="Nagasato C."/>
            <person name="Napoli C.A."/>
            <person name="Nelson D.R."/>
            <person name="Nyvall-Collen P."/>
            <person name="Peters A.F."/>
            <person name="Pommier C."/>
            <person name="Potin P."/>
            <person name="Poulain J."/>
            <person name="Quesneville H."/>
            <person name="Read B."/>
            <person name="Rensing S.A."/>
            <person name="Ritter A."/>
            <person name="Rousvoal S."/>
            <person name="Samanta M."/>
            <person name="Samson G."/>
            <person name="Schroeder D.C."/>
            <person name="Segurens B."/>
            <person name="Strittmatter M."/>
            <person name="Tonon T."/>
            <person name="Tregear J.W."/>
            <person name="Valentin K."/>
            <person name="von Dassow P."/>
            <person name="Yamagishi T."/>
            <person name="Van de Peer Y."/>
            <person name="Wincker P."/>
        </authorList>
    </citation>
    <scope>NUCLEOTIDE SEQUENCE [LARGE SCALE GENOMIC DNA]</scope>
    <source>
        <strain evidence="10">Ec32 / CCAP1310/4</strain>
    </source>
</reference>